<reference evidence="1 2" key="1">
    <citation type="submission" date="2023-07" db="EMBL/GenBank/DDBJ databases">
        <title>Genomic Encyclopedia of Type Strains, Phase IV (KMG-IV): sequencing the most valuable type-strain genomes for metagenomic binning, comparative biology and taxonomic classification.</title>
        <authorList>
            <person name="Goeker M."/>
        </authorList>
    </citation>
    <scope>NUCLEOTIDE SEQUENCE [LARGE SCALE GENOMIC DNA]</scope>
    <source>
        <strain evidence="1 2">DSM 1111</strain>
    </source>
</reference>
<name>A0ABU0GDG5_9HYPH</name>
<protein>
    <submittedName>
        <fullName evidence="1">Uncharacterized protein</fullName>
    </submittedName>
</protein>
<comment type="caution">
    <text evidence="1">The sequence shown here is derived from an EMBL/GenBank/DDBJ whole genome shotgun (WGS) entry which is preliminary data.</text>
</comment>
<accession>A0ABU0GDG5</accession>
<organism evidence="1 2">
    <name type="scientific">Peteryoungia aggregata LMG 23059</name>
    <dbReference type="NCBI Taxonomy" id="1368425"/>
    <lineage>
        <taxon>Bacteria</taxon>
        <taxon>Pseudomonadati</taxon>
        <taxon>Pseudomonadota</taxon>
        <taxon>Alphaproteobacteria</taxon>
        <taxon>Hyphomicrobiales</taxon>
        <taxon>Rhizobiaceae</taxon>
        <taxon>Peteryoungia</taxon>
    </lineage>
</organism>
<dbReference type="EMBL" id="JAUSUW010000019">
    <property type="protein sequence ID" value="MDQ0423343.1"/>
    <property type="molecule type" value="Genomic_DNA"/>
</dbReference>
<evidence type="ECO:0000313" key="1">
    <source>
        <dbReference type="EMBL" id="MDQ0423343.1"/>
    </source>
</evidence>
<proteinExistence type="predicted"/>
<sequence length="69" mass="7526">MLDGDFVQDSSEVGTLDAYAIDEFRVSILAEQIDLRLPGAGDVDMRGLMILCVDHEAKAECAMNNNHGE</sequence>
<gene>
    <name evidence="1" type="ORF">J2045_004395</name>
</gene>
<keyword evidence="2" id="KW-1185">Reference proteome</keyword>
<evidence type="ECO:0000313" key="2">
    <source>
        <dbReference type="Proteomes" id="UP001238496"/>
    </source>
</evidence>
<dbReference type="Proteomes" id="UP001238496">
    <property type="component" value="Unassembled WGS sequence"/>
</dbReference>